<keyword evidence="5" id="KW-1015">Disulfide bond</keyword>
<proteinExistence type="inferred from homology"/>
<keyword evidence="6" id="KW-0676">Redox-active center</keyword>
<dbReference type="PROSITE" id="PS00573">
    <property type="entry name" value="PYRIDINE_REDOX_2"/>
    <property type="match status" value="1"/>
</dbReference>
<dbReference type="AlphaFoldDB" id="A0A9D9EAD3"/>
<keyword evidence="2" id="KW-0285">Flavoprotein</keyword>
<evidence type="ECO:0000256" key="6">
    <source>
        <dbReference type="ARBA" id="ARBA00023284"/>
    </source>
</evidence>
<accession>A0A9D9EAD3</accession>
<dbReference type="InterPro" id="IPR008255">
    <property type="entry name" value="Pyr_nucl-diS_OxRdtase_2_AS"/>
</dbReference>
<comment type="similarity">
    <text evidence="1">Belongs to the class-II pyridine nucleotide-disulfide oxidoreductase family.</text>
</comment>
<dbReference type="PANTHER" id="PTHR48105">
    <property type="entry name" value="THIOREDOXIN REDUCTASE 1-RELATED-RELATED"/>
    <property type="match status" value="1"/>
</dbReference>
<dbReference type="Proteomes" id="UP000823633">
    <property type="component" value="Unassembled WGS sequence"/>
</dbReference>
<feature type="domain" description="FAD/NAD(P)-binding" evidence="7">
    <location>
        <begin position="10"/>
        <end position="259"/>
    </location>
</feature>
<evidence type="ECO:0000256" key="4">
    <source>
        <dbReference type="ARBA" id="ARBA00023002"/>
    </source>
</evidence>
<dbReference type="GO" id="GO:0016668">
    <property type="term" value="F:oxidoreductase activity, acting on a sulfur group of donors, NAD(P) as acceptor"/>
    <property type="evidence" value="ECO:0007669"/>
    <property type="project" value="UniProtKB-ARBA"/>
</dbReference>
<dbReference type="InterPro" id="IPR023753">
    <property type="entry name" value="FAD/NAD-binding_dom"/>
</dbReference>
<protein>
    <submittedName>
        <fullName evidence="8">FAD-dependent oxidoreductase</fullName>
    </submittedName>
</protein>
<gene>
    <name evidence="8" type="ORF">IAC42_05215</name>
</gene>
<dbReference type="InterPro" id="IPR050097">
    <property type="entry name" value="Ferredoxin-NADP_redctase_2"/>
</dbReference>
<evidence type="ECO:0000256" key="1">
    <source>
        <dbReference type="ARBA" id="ARBA00009333"/>
    </source>
</evidence>
<comment type="caution">
    <text evidence="8">The sequence shown here is derived from an EMBL/GenBank/DDBJ whole genome shotgun (WGS) entry which is preliminary data.</text>
</comment>
<dbReference type="PRINTS" id="PR00368">
    <property type="entry name" value="FADPNR"/>
</dbReference>
<evidence type="ECO:0000256" key="3">
    <source>
        <dbReference type="ARBA" id="ARBA00022827"/>
    </source>
</evidence>
<evidence type="ECO:0000256" key="5">
    <source>
        <dbReference type="ARBA" id="ARBA00023157"/>
    </source>
</evidence>
<dbReference type="SUPFAM" id="SSF51905">
    <property type="entry name" value="FAD/NAD(P)-binding domain"/>
    <property type="match status" value="1"/>
</dbReference>
<evidence type="ECO:0000259" key="7">
    <source>
        <dbReference type="Pfam" id="PF07992"/>
    </source>
</evidence>
<dbReference type="Gene3D" id="3.50.50.60">
    <property type="entry name" value="FAD/NAD(P)-binding domain"/>
    <property type="match status" value="2"/>
</dbReference>
<sequence length="273" mass="28716">STLMVEAAAPGGQLMFIDQIENYPGLGPTSGFKLAEDMEAQATGFGVESVYSEVTAIGKDGDIFTVMTGDGPLLARTVVIATGARHRHLEVPGEDEYQGRGVSYCATCDGPFFKGGTVLVVGGGDTAITDAIYLAKLCKRVIIVHRRNEFRAQKALQDRMRATGNITVLTPHTVKEILGDGAKVTGVRLDDGSLVECDGVFIFTGILPNSQLACPLADLDEAGFILTDGHMETRTAGLYAVGDVRATTFRQVVTACADGAVAAHSADAHLAHS</sequence>
<organism evidence="8 9">
    <name type="scientific">Candidatus Aphodenecus pullistercoris</name>
    <dbReference type="NCBI Taxonomy" id="2840669"/>
    <lineage>
        <taxon>Bacteria</taxon>
        <taxon>Pseudomonadati</taxon>
        <taxon>Spirochaetota</taxon>
        <taxon>Spirochaetia</taxon>
        <taxon>Spirochaetales</taxon>
        <taxon>Candidatus Aphodenecus</taxon>
    </lineage>
</organism>
<evidence type="ECO:0000313" key="8">
    <source>
        <dbReference type="EMBL" id="MBO8443140.1"/>
    </source>
</evidence>
<reference evidence="8" key="2">
    <citation type="journal article" date="2021" name="PeerJ">
        <title>Extensive microbial diversity within the chicken gut microbiome revealed by metagenomics and culture.</title>
        <authorList>
            <person name="Gilroy R."/>
            <person name="Ravi A."/>
            <person name="Getino M."/>
            <person name="Pursley I."/>
            <person name="Horton D.L."/>
            <person name="Alikhan N.F."/>
            <person name="Baker D."/>
            <person name="Gharbi K."/>
            <person name="Hall N."/>
            <person name="Watson M."/>
            <person name="Adriaenssens E.M."/>
            <person name="Foster-Nyarko E."/>
            <person name="Jarju S."/>
            <person name="Secka A."/>
            <person name="Antonio M."/>
            <person name="Oren A."/>
            <person name="Chaudhuri R.R."/>
            <person name="La Ragione R."/>
            <person name="Hildebrand F."/>
            <person name="Pallen M.J."/>
        </authorList>
    </citation>
    <scope>NUCLEOTIDE SEQUENCE</scope>
    <source>
        <strain evidence="8">11167</strain>
    </source>
</reference>
<keyword evidence="4" id="KW-0560">Oxidoreductase</keyword>
<evidence type="ECO:0000256" key="2">
    <source>
        <dbReference type="ARBA" id="ARBA00022630"/>
    </source>
</evidence>
<name>A0A9D9EAD3_9SPIR</name>
<dbReference type="PRINTS" id="PR00469">
    <property type="entry name" value="PNDRDTASEII"/>
</dbReference>
<evidence type="ECO:0000313" key="9">
    <source>
        <dbReference type="Proteomes" id="UP000823633"/>
    </source>
</evidence>
<dbReference type="InterPro" id="IPR036188">
    <property type="entry name" value="FAD/NAD-bd_sf"/>
</dbReference>
<feature type="non-terminal residue" evidence="8">
    <location>
        <position position="1"/>
    </location>
</feature>
<keyword evidence="3" id="KW-0274">FAD</keyword>
<dbReference type="EMBL" id="JADIMU010000032">
    <property type="protein sequence ID" value="MBO8443140.1"/>
    <property type="molecule type" value="Genomic_DNA"/>
</dbReference>
<reference evidence="8" key="1">
    <citation type="submission" date="2020-10" db="EMBL/GenBank/DDBJ databases">
        <authorList>
            <person name="Gilroy R."/>
        </authorList>
    </citation>
    <scope>NUCLEOTIDE SEQUENCE</scope>
    <source>
        <strain evidence="8">11167</strain>
    </source>
</reference>
<dbReference type="Pfam" id="PF07992">
    <property type="entry name" value="Pyr_redox_2"/>
    <property type="match status" value="1"/>
</dbReference>